<dbReference type="InterPro" id="IPR058089">
    <property type="entry name" value="EgtUBC_SBD"/>
</dbReference>
<comment type="similarity">
    <text evidence="2">Belongs to the binding-protein-dependent transport system permease family. CysTW subfamily.</text>
</comment>
<feature type="transmembrane region" description="Helical" evidence="10">
    <location>
        <begin position="179"/>
        <end position="200"/>
    </location>
</feature>
<dbReference type="Gene3D" id="3.40.190.120">
    <property type="entry name" value="Osmoprotection protein (prox), domain 2"/>
    <property type="match status" value="1"/>
</dbReference>
<dbReference type="GO" id="GO:0022857">
    <property type="term" value="F:transmembrane transporter activity"/>
    <property type="evidence" value="ECO:0007669"/>
    <property type="project" value="InterPro"/>
</dbReference>
<evidence type="ECO:0000256" key="3">
    <source>
        <dbReference type="ARBA" id="ARBA00022448"/>
    </source>
</evidence>
<dbReference type="GO" id="GO:0031460">
    <property type="term" value="P:glycine betaine transport"/>
    <property type="evidence" value="ECO:0007669"/>
    <property type="project" value="TreeGrafter"/>
</dbReference>
<dbReference type="CDD" id="cd06261">
    <property type="entry name" value="TM_PBP2"/>
    <property type="match status" value="1"/>
</dbReference>
<keyword evidence="7 10" id="KW-0472">Membrane</keyword>
<feature type="domain" description="ABC transmembrane type-1" evidence="11">
    <location>
        <begin position="19"/>
        <end position="198"/>
    </location>
</feature>
<sequence length="505" mass="55347">MESFLQLVQDRQDLLWAATWEHLQLSIISLLLSVFIALPLGIFLTRRTRIAEPIIGVSAVLQTIPSLALLGFMIPLLGIGTTPAIVALTAYALLPILRNTYTGIREIDPSLIEAADGMGMGSLKRLRRIELPLAMPVIMAGIRTSMVLIVGTATLAALIGAGGLGDLIMLGISRSNSEYILLGAIPAALLALFFDAVLRFTERKSGGGSNKPILIVILTAILIVAAPFLIRPQQADITIGGKLGSEPEIIINMYKLLIEEETDLAVDLEADLGQTDFVFNAIQQGSIDIYLEFTGTALMTFLDENIESTDEQDVYEQARAGMEEEYGLIFLSPMQYNNTYALGMLTDTAEDLGVETISDLTAYNNDLTAGFTHEFADREDGYVGIQDVYGVELDVVTMEAGLRPQALQSGDIDLMDAYVTDWYFEEYDMTVLEDDEGLFPPYQGAPLVRGDLLEQYPEIEPVLNQLEGLITDEEMQEMNHRVEVGDENAEDVAREFLTGEGLLSE</sequence>
<evidence type="ECO:0000256" key="10">
    <source>
        <dbReference type="RuleBase" id="RU363032"/>
    </source>
</evidence>
<evidence type="ECO:0000259" key="11">
    <source>
        <dbReference type="PROSITE" id="PS50928"/>
    </source>
</evidence>
<feature type="transmembrane region" description="Helical" evidence="10">
    <location>
        <begin position="54"/>
        <end position="74"/>
    </location>
</feature>
<dbReference type="OrthoDB" id="9801163at2"/>
<dbReference type="SUPFAM" id="SSF161098">
    <property type="entry name" value="MetI-like"/>
    <property type="match status" value="1"/>
</dbReference>
<evidence type="ECO:0000256" key="9">
    <source>
        <dbReference type="ARBA" id="ARBA00035652"/>
    </source>
</evidence>
<dbReference type="PANTHER" id="PTHR30177">
    <property type="entry name" value="GLYCINE BETAINE/L-PROLINE TRANSPORT SYSTEM PERMEASE PROTEIN PROW"/>
    <property type="match status" value="1"/>
</dbReference>
<evidence type="ECO:0000256" key="4">
    <source>
        <dbReference type="ARBA" id="ARBA00022692"/>
    </source>
</evidence>
<feature type="transmembrane region" description="Helical" evidence="10">
    <location>
        <begin position="133"/>
        <end position="159"/>
    </location>
</feature>
<gene>
    <name evidence="12" type="ORF">CR205_18905</name>
</gene>
<feature type="transmembrane region" description="Helical" evidence="10">
    <location>
        <begin position="80"/>
        <end position="97"/>
    </location>
</feature>
<dbReference type="CDD" id="cd13610">
    <property type="entry name" value="PBP2_ChoS"/>
    <property type="match status" value="1"/>
</dbReference>
<dbReference type="Gene3D" id="3.40.190.10">
    <property type="entry name" value="Periplasmic binding protein-like II"/>
    <property type="match status" value="1"/>
</dbReference>
<evidence type="ECO:0000313" key="13">
    <source>
        <dbReference type="Proteomes" id="UP000248066"/>
    </source>
</evidence>
<dbReference type="Proteomes" id="UP000248066">
    <property type="component" value="Unassembled WGS sequence"/>
</dbReference>
<proteinExistence type="inferred from homology"/>
<dbReference type="PANTHER" id="PTHR30177:SF4">
    <property type="entry name" value="OSMOPROTECTANT IMPORT PERMEASE PROTEIN OSMW"/>
    <property type="match status" value="1"/>
</dbReference>
<protein>
    <submittedName>
        <fullName evidence="12">Glycine/betaine ABC transporter permease</fullName>
    </submittedName>
</protein>
<dbReference type="GO" id="GO:0043190">
    <property type="term" value="C:ATP-binding cassette (ABC) transporter complex"/>
    <property type="evidence" value="ECO:0007669"/>
    <property type="project" value="InterPro"/>
</dbReference>
<dbReference type="Gene3D" id="1.10.3720.10">
    <property type="entry name" value="MetI-like"/>
    <property type="match status" value="1"/>
</dbReference>
<dbReference type="FunFam" id="1.10.3720.10:FF:000001">
    <property type="entry name" value="Glycine betaine ABC transporter, permease"/>
    <property type="match status" value="1"/>
</dbReference>
<comment type="subcellular location">
    <subcellularLocation>
        <location evidence="1 10">Cell membrane</location>
        <topology evidence="1 10">Multi-pass membrane protein</topology>
    </subcellularLocation>
</comment>
<keyword evidence="6 10" id="KW-1133">Transmembrane helix</keyword>
<name>A0A2W0H6F8_9BACI</name>
<keyword evidence="13" id="KW-1185">Reference proteome</keyword>
<evidence type="ECO:0000256" key="1">
    <source>
        <dbReference type="ARBA" id="ARBA00004651"/>
    </source>
</evidence>
<dbReference type="AlphaFoldDB" id="A0A2W0H6F8"/>
<reference evidence="12 13" key="1">
    <citation type="submission" date="2017-10" db="EMBL/GenBank/DDBJ databases">
        <title>Bacillus sp. nov., a halophilic bacterium isolated from a Yangshapao Lake.</title>
        <authorList>
            <person name="Wang H."/>
        </authorList>
    </citation>
    <scope>NUCLEOTIDE SEQUENCE [LARGE SCALE GENOMIC DNA]</scope>
    <source>
        <strain evidence="12 13">YSP-3</strain>
    </source>
</reference>
<organism evidence="12 13">
    <name type="scientific">Alteribacter lacisalsi</name>
    <dbReference type="NCBI Taxonomy" id="2045244"/>
    <lineage>
        <taxon>Bacteria</taxon>
        <taxon>Bacillati</taxon>
        <taxon>Bacillota</taxon>
        <taxon>Bacilli</taxon>
        <taxon>Bacillales</taxon>
        <taxon>Bacillaceae</taxon>
        <taxon>Alteribacter</taxon>
    </lineage>
</organism>
<feature type="transmembrane region" description="Helical" evidence="10">
    <location>
        <begin position="23"/>
        <end position="42"/>
    </location>
</feature>
<evidence type="ECO:0000256" key="6">
    <source>
        <dbReference type="ARBA" id="ARBA00022989"/>
    </source>
</evidence>
<evidence type="ECO:0000256" key="7">
    <source>
        <dbReference type="ARBA" id="ARBA00023136"/>
    </source>
</evidence>
<evidence type="ECO:0000256" key="2">
    <source>
        <dbReference type="ARBA" id="ARBA00007069"/>
    </source>
</evidence>
<keyword evidence="3 10" id="KW-0813">Transport</keyword>
<dbReference type="EMBL" id="PDOF01000004">
    <property type="protein sequence ID" value="PYZ95700.1"/>
    <property type="molecule type" value="Genomic_DNA"/>
</dbReference>
<dbReference type="InterPro" id="IPR000515">
    <property type="entry name" value="MetI-like"/>
</dbReference>
<feature type="transmembrane region" description="Helical" evidence="10">
    <location>
        <begin position="212"/>
        <end position="230"/>
    </location>
</feature>
<evidence type="ECO:0000256" key="5">
    <source>
        <dbReference type="ARBA" id="ARBA00022970"/>
    </source>
</evidence>
<dbReference type="InterPro" id="IPR007210">
    <property type="entry name" value="ABC_Gly_betaine_transp_sub-bd"/>
</dbReference>
<comment type="similarity">
    <text evidence="8">In the C-terminal section; belongs to the OsmX family.</text>
</comment>
<dbReference type="InterPro" id="IPR051204">
    <property type="entry name" value="ABC_transp_perm/SBD"/>
</dbReference>
<dbReference type="SUPFAM" id="SSF53850">
    <property type="entry name" value="Periplasmic binding protein-like II"/>
    <property type="match status" value="1"/>
</dbReference>
<dbReference type="Pfam" id="PF00528">
    <property type="entry name" value="BPD_transp_1"/>
    <property type="match status" value="1"/>
</dbReference>
<dbReference type="RefSeq" id="WP_110521822.1">
    <property type="nucleotide sequence ID" value="NZ_PDOF01000004.1"/>
</dbReference>
<accession>A0A2W0H6F8</accession>
<dbReference type="GO" id="GO:0006865">
    <property type="term" value="P:amino acid transport"/>
    <property type="evidence" value="ECO:0007669"/>
    <property type="project" value="UniProtKB-KW"/>
</dbReference>
<keyword evidence="5" id="KW-0029">Amino-acid transport</keyword>
<evidence type="ECO:0000313" key="12">
    <source>
        <dbReference type="EMBL" id="PYZ95700.1"/>
    </source>
</evidence>
<dbReference type="PROSITE" id="PS50928">
    <property type="entry name" value="ABC_TM1"/>
    <property type="match status" value="1"/>
</dbReference>
<comment type="similarity">
    <text evidence="9">In the N-terminal section; belongs to the binding-protein-dependent transport system permease family.</text>
</comment>
<dbReference type="InterPro" id="IPR035906">
    <property type="entry name" value="MetI-like_sf"/>
</dbReference>
<keyword evidence="4 10" id="KW-0812">Transmembrane</keyword>
<dbReference type="Pfam" id="PF04069">
    <property type="entry name" value="OpuAC"/>
    <property type="match status" value="1"/>
</dbReference>
<evidence type="ECO:0000256" key="8">
    <source>
        <dbReference type="ARBA" id="ARBA00035642"/>
    </source>
</evidence>
<comment type="caution">
    <text evidence="12">The sequence shown here is derived from an EMBL/GenBank/DDBJ whole genome shotgun (WGS) entry which is preliminary data.</text>
</comment>